<protein>
    <submittedName>
        <fullName evidence="2">Uncharacterized protein</fullName>
    </submittedName>
</protein>
<feature type="region of interest" description="Disordered" evidence="1">
    <location>
        <begin position="1"/>
        <end position="35"/>
    </location>
</feature>
<dbReference type="Proteomes" id="UP001569963">
    <property type="component" value="Unassembled WGS sequence"/>
</dbReference>
<evidence type="ECO:0000313" key="2">
    <source>
        <dbReference type="EMBL" id="MFA1541523.1"/>
    </source>
</evidence>
<dbReference type="RefSeq" id="WP_371951680.1">
    <property type="nucleotide sequence ID" value="NZ_JAXCEI010000009.1"/>
</dbReference>
<proteinExistence type="predicted"/>
<reference evidence="2 3" key="1">
    <citation type="submission" date="2023-11" db="EMBL/GenBank/DDBJ databases">
        <title>Actinomadura monticuli sp. nov., isolated from volcanic ash.</title>
        <authorList>
            <person name="Lee S.D."/>
            <person name="Yang H."/>
            <person name="Kim I.S."/>
        </authorList>
    </citation>
    <scope>NUCLEOTIDE SEQUENCE [LARGE SCALE GENOMIC DNA]</scope>
    <source>
        <strain evidence="2 3">DLS-62</strain>
    </source>
</reference>
<comment type="caution">
    <text evidence="2">The sequence shown here is derived from an EMBL/GenBank/DDBJ whole genome shotgun (WGS) entry which is preliminary data.</text>
</comment>
<evidence type="ECO:0000313" key="3">
    <source>
        <dbReference type="Proteomes" id="UP001569963"/>
    </source>
</evidence>
<evidence type="ECO:0000256" key="1">
    <source>
        <dbReference type="SAM" id="MobiDB-lite"/>
    </source>
</evidence>
<gene>
    <name evidence="2" type="ORF">SM611_21560</name>
</gene>
<name>A0ABV4QEJ0_9ACTN</name>
<organism evidence="2 3">
    <name type="scientific">Actinomadura monticuli</name>
    <dbReference type="NCBI Taxonomy" id="3097367"/>
    <lineage>
        <taxon>Bacteria</taxon>
        <taxon>Bacillati</taxon>
        <taxon>Actinomycetota</taxon>
        <taxon>Actinomycetes</taxon>
        <taxon>Streptosporangiales</taxon>
        <taxon>Thermomonosporaceae</taxon>
        <taxon>Actinomadura</taxon>
    </lineage>
</organism>
<accession>A0ABV4QEJ0</accession>
<dbReference type="EMBL" id="JAXCEI010000009">
    <property type="protein sequence ID" value="MFA1541523.1"/>
    <property type="molecule type" value="Genomic_DNA"/>
</dbReference>
<keyword evidence="3" id="KW-1185">Reference proteome</keyword>
<sequence>MRDRHGEHRRQALPRDELVRHQAEPERSRRTRVTDRSDRAAFEWDADDRRWAFAQGVVRQPGGQRRHALPGDGFVVGWSVCAAFESDADDRRWAFAQGVVR</sequence>